<feature type="region of interest" description="Disordered" evidence="1">
    <location>
        <begin position="37"/>
        <end position="64"/>
    </location>
</feature>
<dbReference type="AlphaFoldDB" id="A0AAV0ASE0"/>
<name>A0AAV0ASE0_PHAPC</name>
<accession>A0AAV0ASE0</accession>
<evidence type="ECO:0000313" key="2">
    <source>
        <dbReference type="EMBL" id="CAH7672332.1"/>
    </source>
</evidence>
<keyword evidence="3" id="KW-1185">Reference proteome</keyword>
<feature type="compositionally biased region" description="Basic and acidic residues" evidence="1">
    <location>
        <begin position="43"/>
        <end position="52"/>
    </location>
</feature>
<evidence type="ECO:0000256" key="1">
    <source>
        <dbReference type="SAM" id="MobiDB-lite"/>
    </source>
</evidence>
<comment type="caution">
    <text evidence="2">The sequence shown here is derived from an EMBL/GenBank/DDBJ whole genome shotgun (WGS) entry which is preliminary data.</text>
</comment>
<reference evidence="2" key="1">
    <citation type="submission" date="2022-06" db="EMBL/GenBank/DDBJ databases">
        <authorList>
            <consortium name="SYNGENTA / RWTH Aachen University"/>
        </authorList>
    </citation>
    <scope>NUCLEOTIDE SEQUENCE</scope>
</reference>
<dbReference type="Proteomes" id="UP001153365">
    <property type="component" value="Unassembled WGS sequence"/>
</dbReference>
<evidence type="ECO:0000313" key="3">
    <source>
        <dbReference type="Proteomes" id="UP001153365"/>
    </source>
</evidence>
<organism evidence="2 3">
    <name type="scientific">Phakopsora pachyrhizi</name>
    <name type="common">Asian soybean rust disease fungus</name>
    <dbReference type="NCBI Taxonomy" id="170000"/>
    <lineage>
        <taxon>Eukaryota</taxon>
        <taxon>Fungi</taxon>
        <taxon>Dikarya</taxon>
        <taxon>Basidiomycota</taxon>
        <taxon>Pucciniomycotina</taxon>
        <taxon>Pucciniomycetes</taxon>
        <taxon>Pucciniales</taxon>
        <taxon>Phakopsoraceae</taxon>
        <taxon>Phakopsora</taxon>
    </lineage>
</organism>
<dbReference type="EMBL" id="CALTRL010001385">
    <property type="protein sequence ID" value="CAH7672332.1"/>
    <property type="molecule type" value="Genomic_DNA"/>
</dbReference>
<gene>
    <name evidence="2" type="ORF">PPACK8108_LOCUS7142</name>
</gene>
<sequence length="97" mass="10220">MGAAINSPGTLHNSHGPGSYFGSLRNFVGFTGINEEESNSSELRLRKNEKASKLISGESSSSTQLNRGTLAFGLCHGASLKGRLSRLQESEKGPATP</sequence>
<proteinExistence type="predicted"/>
<protein>
    <submittedName>
        <fullName evidence="2">Uncharacterized protein</fullName>
    </submittedName>
</protein>